<evidence type="ECO:0000256" key="1">
    <source>
        <dbReference type="ARBA" id="ARBA00022490"/>
    </source>
</evidence>
<dbReference type="EMBL" id="JACRTC010000001">
    <property type="protein sequence ID" value="MBC8569599.1"/>
    <property type="molecule type" value="Genomic_DNA"/>
</dbReference>
<reference evidence="9" key="1">
    <citation type="submission" date="2020-08" db="EMBL/GenBank/DDBJ databases">
        <title>Genome public.</title>
        <authorList>
            <person name="Liu C."/>
            <person name="Sun Q."/>
        </authorList>
    </citation>
    <scope>NUCLEOTIDE SEQUENCE</scope>
    <source>
        <strain evidence="9">NSJ-54</strain>
    </source>
</reference>
<feature type="domain" description="Exonuclease VII large subunit C-terminal" evidence="7">
    <location>
        <begin position="123"/>
        <end position="341"/>
    </location>
</feature>
<evidence type="ECO:0000256" key="2">
    <source>
        <dbReference type="ARBA" id="ARBA00022722"/>
    </source>
</evidence>
<organism evidence="9 10">
    <name type="scientific">Zongyangia hominis</name>
    <dbReference type="NCBI Taxonomy" id="2763677"/>
    <lineage>
        <taxon>Bacteria</taxon>
        <taxon>Bacillati</taxon>
        <taxon>Bacillota</taxon>
        <taxon>Clostridia</taxon>
        <taxon>Eubacteriales</taxon>
        <taxon>Oscillospiraceae</taxon>
        <taxon>Zongyangia</taxon>
    </lineage>
</organism>
<evidence type="ECO:0000259" key="8">
    <source>
        <dbReference type="Pfam" id="PF13742"/>
    </source>
</evidence>
<dbReference type="InterPro" id="IPR003753">
    <property type="entry name" value="Exonuc_VII_L"/>
</dbReference>
<keyword evidence="2 5" id="KW-0540">Nuclease</keyword>
<keyword evidence="3 5" id="KW-0378">Hydrolase</keyword>
<dbReference type="GO" id="GO:0005737">
    <property type="term" value="C:cytoplasm"/>
    <property type="evidence" value="ECO:0007669"/>
    <property type="project" value="UniProtKB-SubCell"/>
</dbReference>
<proteinExistence type="inferred from homology"/>
<accession>A0A926EC17</accession>
<evidence type="ECO:0000259" key="7">
    <source>
        <dbReference type="Pfam" id="PF02601"/>
    </source>
</evidence>
<dbReference type="RefSeq" id="WP_262396694.1">
    <property type="nucleotide sequence ID" value="NZ_JACRTC010000001.1"/>
</dbReference>
<evidence type="ECO:0000256" key="4">
    <source>
        <dbReference type="ARBA" id="ARBA00022839"/>
    </source>
</evidence>
<dbReference type="InterPro" id="IPR025824">
    <property type="entry name" value="OB-fold_nuc-bd_dom"/>
</dbReference>
<comment type="function">
    <text evidence="5">Bidirectionally degrades single-stranded DNA into large acid-insoluble oligonucleotides, which are then degraded further into small acid-soluble oligonucleotides.</text>
</comment>
<dbReference type="Pfam" id="PF13742">
    <property type="entry name" value="tRNA_anti_2"/>
    <property type="match status" value="1"/>
</dbReference>
<keyword evidence="1 5" id="KW-0963">Cytoplasm</keyword>
<dbReference type="AlphaFoldDB" id="A0A926EC17"/>
<comment type="similarity">
    <text evidence="5 6">Belongs to the XseA family.</text>
</comment>
<comment type="caution">
    <text evidence="9">The sequence shown here is derived from an EMBL/GenBank/DDBJ whole genome shotgun (WGS) entry which is preliminary data.</text>
</comment>
<protein>
    <recommendedName>
        <fullName evidence="5">Exodeoxyribonuclease 7 large subunit</fullName>
        <ecNumber evidence="5">3.1.11.6</ecNumber>
    </recommendedName>
    <alternativeName>
        <fullName evidence="5">Exodeoxyribonuclease VII large subunit</fullName>
        <shortName evidence="5">Exonuclease VII large subunit</shortName>
    </alternativeName>
</protein>
<keyword evidence="10" id="KW-1185">Reference proteome</keyword>
<dbReference type="GO" id="GO:0009318">
    <property type="term" value="C:exodeoxyribonuclease VII complex"/>
    <property type="evidence" value="ECO:0007669"/>
    <property type="project" value="UniProtKB-UniRule"/>
</dbReference>
<dbReference type="NCBIfam" id="TIGR00237">
    <property type="entry name" value="xseA"/>
    <property type="match status" value="1"/>
</dbReference>
<feature type="domain" description="OB-fold nucleic acid binding" evidence="8">
    <location>
        <begin position="4"/>
        <end position="100"/>
    </location>
</feature>
<evidence type="ECO:0000256" key="5">
    <source>
        <dbReference type="HAMAP-Rule" id="MF_00378"/>
    </source>
</evidence>
<dbReference type="GO" id="GO:0006308">
    <property type="term" value="P:DNA catabolic process"/>
    <property type="evidence" value="ECO:0007669"/>
    <property type="project" value="UniProtKB-UniRule"/>
</dbReference>
<dbReference type="Pfam" id="PF02601">
    <property type="entry name" value="Exonuc_VII_L"/>
    <property type="match status" value="1"/>
</dbReference>
<dbReference type="GO" id="GO:0003676">
    <property type="term" value="F:nucleic acid binding"/>
    <property type="evidence" value="ECO:0007669"/>
    <property type="project" value="InterPro"/>
</dbReference>
<evidence type="ECO:0000256" key="6">
    <source>
        <dbReference type="RuleBase" id="RU004355"/>
    </source>
</evidence>
<keyword evidence="4 5" id="KW-0269">Exonuclease</keyword>
<dbReference type="HAMAP" id="MF_00378">
    <property type="entry name" value="Exonuc_7_L"/>
    <property type="match status" value="1"/>
</dbReference>
<dbReference type="EC" id="3.1.11.6" evidence="5"/>
<evidence type="ECO:0000256" key="3">
    <source>
        <dbReference type="ARBA" id="ARBA00022801"/>
    </source>
</evidence>
<comment type="subcellular location">
    <subcellularLocation>
        <location evidence="5 6">Cytoplasm</location>
    </subcellularLocation>
</comment>
<sequence length="401" mass="44507">MNVLTVSMLNHYIKGKFVEDPQLSGLLVEGEISNFVNHVKSGHFYFTLKDGKCAVKAVMFRGYASSIRFAPQNGMKVVVKGDVDVFERDGVYQLYVYDMQPMGKGALYLAYEQLKAKLAAEGLFDERYKKPLPAYPKRVGVITSETGAVLQDIRNVLGRRYPLCRLVLCPSKVQGEDAAENLIASLQLMERYGQADVIIIGRGGGSIEDLWAFNDERLARAIFACRVPVVSAVGHETDFTIADFVSDLRAPTPSAAAELVSPSQVDLTYQLAGGEVRLYAAMDAKIEGGIHRLEQLSQKECIKSPTFLVDKNRQRLDFLVQSICKNMQSKMNNHETALSHQAALLNSYNPLGILSRGYSVVYKQGQIVKHSKELYDGDEVLIRLGEGSVDARIIQVSQEKE</sequence>
<dbReference type="PANTHER" id="PTHR30008">
    <property type="entry name" value="EXODEOXYRIBONUCLEASE 7 LARGE SUBUNIT"/>
    <property type="match status" value="1"/>
</dbReference>
<dbReference type="CDD" id="cd04489">
    <property type="entry name" value="ExoVII_LU_OBF"/>
    <property type="match status" value="1"/>
</dbReference>
<dbReference type="PANTHER" id="PTHR30008:SF0">
    <property type="entry name" value="EXODEOXYRIBONUCLEASE 7 LARGE SUBUNIT"/>
    <property type="match status" value="1"/>
</dbReference>
<name>A0A926EC17_9FIRM</name>
<comment type="catalytic activity">
    <reaction evidence="5 6">
        <text>Exonucleolytic cleavage in either 5'- to 3'- or 3'- to 5'-direction to yield nucleoside 5'-phosphates.</text>
        <dbReference type="EC" id="3.1.11.6"/>
    </reaction>
</comment>
<comment type="subunit">
    <text evidence="5">Heterooligomer composed of large and small subunits.</text>
</comment>
<evidence type="ECO:0000313" key="9">
    <source>
        <dbReference type="EMBL" id="MBC8569599.1"/>
    </source>
</evidence>
<dbReference type="GO" id="GO:0008855">
    <property type="term" value="F:exodeoxyribonuclease VII activity"/>
    <property type="evidence" value="ECO:0007669"/>
    <property type="project" value="UniProtKB-UniRule"/>
</dbReference>
<evidence type="ECO:0000313" key="10">
    <source>
        <dbReference type="Proteomes" id="UP000660861"/>
    </source>
</evidence>
<gene>
    <name evidence="5 9" type="primary">xseA</name>
    <name evidence="9" type="ORF">H8709_02020</name>
</gene>
<dbReference type="Proteomes" id="UP000660861">
    <property type="component" value="Unassembled WGS sequence"/>
</dbReference>
<dbReference type="InterPro" id="IPR020579">
    <property type="entry name" value="Exonuc_VII_lsu_C"/>
</dbReference>